<reference evidence="2" key="1">
    <citation type="journal article" date="2019" name="Int. J. Syst. Evol. Microbiol.">
        <title>The Global Catalogue of Microorganisms (GCM) 10K type strain sequencing project: providing services to taxonomists for standard genome sequencing and annotation.</title>
        <authorList>
            <consortium name="The Broad Institute Genomics Platform"/>
            <consortium name="The Broad Institute Genome Sequencing Center for Infectious Disease"/>
            <person name="Wu L."/>
            <person name="Ma J."/>
        </authorList>
    </citation>
    <scope>NUCLEOTIDE SEQUENCE [LARGE SCALE GENOMIC DNA]</scope>
    <source>
        <strain evidence="2">WLHS5</strain>
    </source>
</reference>
<sequence length="62" mass="6938">MEHLFPRTRRVRSNVEDLLAELAVTTAIDEIDTADPTELEEFLELADHVITGLQPAQARHAA</sequence>
<organism evidence="1 2">
    <name type="scientific">Saccharopolyspora griseoalba</name>
    <dbReference type="NCBI Taxonomy" id="1431848"/>
    <lineage>
        <taxon>Bacteria</taxon>
        <taxon>Bacillati</taxon>
        <taxon>Actinomycetota</taxon>
        <taxon>Actinomycetes</taxon>
        <taxon>Pseudonocardiales</taxon>
        <taxon>Pseudonocardiaceae</taxon>
        <taxon>Saccharopolyspora</taxon>
    </lineage>
</organism>
<protein>
    <submittedName>
        <fullName evidence="1">Uncharacterized protein</fullName>
    </submittedName>
</protein>
<name>A0ABW2LRW7_9PSEU</name>
<dbReference type="Proteomes" id="UP001596504">
    <property type="component" value="Unassembled WGS sequence"/>
</dbReference>
<comment type="caution">
    <text evidence="1">The sequence shown here is derived from an EMBL/GenBank/DDBJ whole genome shotgun (WGS) entry which is preliminary data.</text>
</comment>
<dbReference type="RefSeq" id="WP_380672081.1">
    <property type="nucleotide sequence ID" value="NZ_JBHTCJ010000015.1"/>
</dbReference>
<evidence type="ECO:0000313" key="1">
    <source>
        <dbReference type="EMBL" id="MFC7344365.1"/>
    </source>
</evidence>
<dbReference type="EMBL" id="JBHTCJ010000015">
    <property type="protein sequence ID" value="MFC7344365.1"/>
    <property type="molecule type" value="Genomic_DNA"/>
</dbReference>
<proteinExistence type="predicted"/>
<keyword evidence="2" id="KW-1185">Reference proteome</keyword>
<gene>
    <name evidence="1" type="ORF">ACFQRI_23395</name>
</gene>
<accession>A0ABW2LRW7</accession>
<evidence type="ECO:0000313" key="2">
    <source>
        <dbReference type="Proteomes" id="UP001596504"/>
    </source>
</evidence>